<evidence type="ECO:0000256" key="4">
    <source>
        <dbReference type="ARBA" id="ARBA00022617"/>
    </source>
</evidence>
<dbReference type="AlphaFoldDB" id="A0AAD4QMD4"/>
<dbReference type="GO" id="GO:0005506">
    <property type="term" value="F:iron ion binding"/>
    <property type="evidence" value="ECO:0007669"/>
    <property type="project" value="InterPro"/>
</dbReference>
<dbReference type="GO" id="GO:0016705">
    <property type="term" value="F:oxidoreductase activity, acting on paired donors, with incorporation or reduction of molecular oxygen"/>
    <property type="evidence" value="ECO:0007669"/>
    <property type="project" value="InterPro"/>
</dbReference>
<dbReference type="InterPro" id="IPR036396">
    <property type="entry name" value="Cyt_P450_sf"/>
</dbReference>
<dbReference type="EMBL" id="WTXG01000028">
    <property type="protein sequence ID" value="KAI0298425.1"/>
    <property type="molecule type" value="Genomic_DNA"/>
</dbReference>
<keyword evidence="5 9" id="KW-0479">Metal-binding</keyword>
<evidence type="ECO:0000313" key="11">
    <source>
        <dbReference type="EMBL" id="KAI0298425.1"/>
    </source>
</evidence>
<evidence type="ECO:0000256" key="1">
    <source>
        <dbReference type="ARBA" id="ARBA00001971"/>
    </source>
</evidence>
<keyword evidence="12" id="KW-1185">Reference proteome</keyword>
<gene>
    <name evidence="11" type="ORF">B0F90DRAFT_1818609</name>
</gene>
<comment type="cofactor">
    <cofactor evidence="1 9">
        <name>heme</name>
        <dbReference type="ChEBI" id="CHEBI:30413"/>
    </cofactor>
</comment>
<dbReference type="InterPro" id="IPR050121">
    <property type="entry name" value="Cytochrome_P450_monoxygenase"/>
</dbReference>
<evidence type="ECO:0000256" key="7">
    <source>
        <dbReference type="ARBA" id="ARBA00023004"/>
    </source>
</evidence>
<comment type="similarity">
    <text evidence="3">Belongs to the cytochrome P450 family.</text>
</comment>
<dbReference type="InterPro" id="IPR002403">
    <property type="entry name" value="Cyt_P450_E_grp-IV"/>
</dbReference>
<evidence type="ECO:0000256" key="3">
    <source>
        <dbReference type="ARBA" id="ARBA00010617"/>
    </source>
</evidence>
<keyword evidence="10" id="KW-0472">Membrane</keyword>
<keyword evidence="10" id="KW-1133">Transmembrane helix</keyword>
<evidence type="ECO:0000256" key="8">
    <source>
        <dbReference type="ARBA" id="ARBA00023033"/>
    </source>
</evidence>
<evidence type="ECO:0000256" key="9">
    <source>
        <dbReference type="PIRSR" id="PIRSR602403-1"/>
    </source>
</evidence>
<dbReference type="InterPro" id="IPR001128">
    <property type="entry name" value="Cyt_P450"/>
</dbReference>
<dbReference type="PANTHER" id="PTHR24305">
    <property type="entry name" value="CYTOCHROME P450"/>
    <property type="match status" value="1"/>
</dbReference>
<dbReference type="PRINTS" id="PR00385">
    <property type="entry name" value="P450"/>
</dbReference>
<dbReference type="Gene3D" id="1.10.630.10">
    <property type="entry name" value="Cytochrome P450"/>
    <property type="match status" value="1"/>
</dbReference>
<evidence type="ECO:0000256" key="2">
    <source>
        <dbReference type="ARBA" id="ARBA00005179"/>
    </source>
</evidence>
<feature type="transmembrane region" description="Helical" evidence="10">
    <location>
        <begin position="12"/>
        <end position="40"/>
    </location>
</feature>
<evidence type="ECO:0000256" key="6">
    <source>
        <dbReference type="ARBA" id="ARBA00023002"/>
    </source>
</evidence>
<feature type="binding site" description="axial binding residue" evidence="9">
    <location>
        <position position="524"/>
    </location>
    <ligand>
        <name>heme</name>
        <dbReference type="ChEBI" id="CHEBI:30413"/>
    </ligand>
    <ligandPart>
        <name>Fe</name>
        <dbReference type="ChEBI" id="CHEBI:18248"/>
    </ligandPart>
</feature>
<comment type="pathway">
    <text evidence="2">Secondary metabolite biosynthesis.</text>
</comment>
<dbReference type="GO" id="GO:0004497">
    <property type="term" value="F:monooxygenase activity"/>
    <property type="evidence" value="ECO:0007669"/>
    <property type="project" value="UniProtKB-KW"/>
</dbReference>
<keyword evidence="6" id="KW-0560">Oxidoreductase</keyword>
<comment type="caution">
    <text evidence="11">The sequence shown here is derived from an EMBL/GenBank/DDBJ whole genome shotgun (WGS) entry which is preliminary data.</text>
</comment>
<dbReference type="PANTHER" id="PTHR24305:SF166">
    <property type="entry name" value="CYTOCHROME P450 12A4, MITOCHONDRIAL-RELATED"/>
    <property type="match status" value="1"/>
</dbReference>
<name>A0AAD4QMD4_9AGAM</name>
<evidence type="ECO:0000256" key="5">
    <source>
        <dbReference type="ARBA" id="ARBA00022723"/>
    </source>
</evidence>
<reference evidence="11" key="1">
    <citation type="journal article" date="2022" name="New Phytol.">
        <title>Evolutionary transition to the ectomycorrhizal habit in the genomes of a hyperdiverse lineage of mushroom-forming fungi.</title>
        <authorList>
            <person name="Looney B."/>
            <person name="Miyauchi S."/>
            <person name="Morin E."/>
            <person name="Drula E."/>
            <person name="Courty P.E."/>
            <person name="Kohler A."/>
            <person name="Kuo A."/>
            <person name="LaButti K."/>
            <person name="Pangilinan J."/>
            <person name="Lipzen A."/>
            <person name="Riley R."/>
            <person name="Andreopoulos W."/>
            <person name="He G."/>
            <person name="Johnson J."/>
            <person name="Nolan M."/>
            <person name="Tritt A."/>
            <person name="Barry K.W."/>
            <person name="Grigoriev I.V."/>
            <person name="Nagy L.G."/>
            <person name="Hibbett D."/>
            <person name="Henrissat B."/>
            <person name="Matheny P.B."/>
            <person name="Labbe J."/>
            <person name="Martin F.M."/>
        </authorList>
    </citation>
    <scope>NUCLEOTIDE SEQUENCE</scope>
    <source>
        <strain evidence="11">BPL690</strain>
    </source>
</reference>
<dbReference type="Proteomes" id="UP001203297">
    <property type="component" value="Unassembled WGS sequence"/>
</dbReference>
<sequence length="588" mass="65629">MLHAFALAQHSLITAVHTLLLVALVLSGASVAYVLCALIFRRWNQYRSPLQNVPGPKNAQWFKGNFVDVLEVDSTRLQEEWVQTYGHVLKYHGVFGAPKLLAVDPVAVSYIFHNSDTFQKSELLRFSLGSFTGRGLLFVEEAGMCIPLSFLNKSHDRDSNPAFGPAQVRKFTTLFLEQSLQLREIWGELVSGSSRKDGKLSLDVFNWLNKVTLDIIGLAGIVTVVDMLISHSELRIGFDYNFDSLHSSEEKQNELYEAIRSILTLNSRNIFFVFQLFFPVFRLIPTPRSRALDRAFEVVQRIGSRLIKDKKAVVLTESNTDGSGVVEKQDVRGHDLLSLLIKSNIASDMPESMRMSDSEILSQVPTFLVAGHETTSTAVAWTLFALSCHTAVQTKLRAELNTLPTDLPTMEQLNALSYLDGVVREALRLYAPVTSTQRIAMEDAEIPLQKPFMDKCGILQSSVRVFKGDSVVIPIRLLNQSTEIWGEDANEFRPERWESIPEAVHGLPSVFGHLLTFIAGAHACIGYRFSVVEIKALLFTLVRGFEFELAMPAEEIMRKTSIVSRPVIGSNPAAGPQLPLLIRPANLD</sequence>
<keyword evidence="4 9" id="KW-0349">Heme</keyword>
<proteinExistence type="inferred from homology"/>
<evidence type="ECO:0000256" key="10">
    <source>
        <dbReference type="SAM" id="Phobius"/>
    </source>
</evidence>
<dbReference type="PRINTS" id="PR00465">
    <property type="entry name" value="EP450IV"/>
</dbReference>
<organism evidence="11 12">
    <name type="scientific">Multifurca ochricompacta</name>
    <dbReference type="NCBI Taxonomy" id="376703"/>
    <lineage>
        <taxon>Eukaryota</taxon>
        <taxon>Fungi</taxon>
        <taxon>Dikarya</taxon>
        <taxon>Basidiomycota</taxon>
        <taxon>Agaricomycotina</taxon>
        <taxon>Agaricomycetes</taxon>
        <taxon>Russulales</taxon>
        <taxon>Russulaceae</taxon>
        <taxon>Multifurca</taxon>
    </lineage>
</organism>
<protein>
    <submittedName>
        <fullName evidence="11">Cytochrome P450</fullName>
    </submittedName>
</protein>
<dbReference type="GO" id="GO:0020037">
    <property type="term" value="F:heme binding"/>
    <property type="evidence" value="ECO:0007669"/>
    <property type="project" value="InterPro"/>
</dbReference>
<evidence type="ECO:0000313" key="12">
    <source>
        <dbReference type="Proteomes" id="UP001203297"/>
    </source>
</evidence>
<dbReference type="SUPFAM" id="SSF48264">
    <property type="entry name" value="Cytochrome P450"/>
    <property type="match status" value="1"/>
</dbReference>
<accession>A0AAD4QMD4</accession>
<keyword evidence="10" id="KW-0812">Transmembrane</keyword>
<keyword evidence="8" id="KW-0503">Monooxygenase</keyword>
<dbReference type="Pfam" id="PF00067">
    <property type="entry name" value="p450"/>
    <property type="match status" value="1"/>
</dbReference>
<keyword evidence="7 9" id="KW-0408">Iron</keyword>